<dbReference type="AlphaFoldDB" id="J7S687"/>
<dbReference type="HOGENOM" id="CLU_023122_0_0_1"/>
<dbReference type="GeneID" id="34525281"/>
<feature type="region of interest" description="Disordered" evidence="4">
    <location>
        <begin position="1"/>
        <end position="143"/>
    </location>
</feature>
<dbReference type="GO" id="GO:0001003">
    <property type="term" value="F:RNA polymerase III type 2 promoter sequence-specific DNA binding"/>
    <property type="evidence" value="ECO:0007669"/>
    <property type="project" value="EnsemblFungi"/>
</dbReference>
<evidence type="ECO:0000256" key="3">
    <source>
        <dbReference type="ARBA" id="ARBA00023242"/>
    </source>
</evidence>
<dbReference type="PANTHER" id="PTHR15052">
    <property type="entry name" value="RNA POLYMERASE III TRANSCRIPTION INITIATION FACTOR COMPLEX SUBUNIT"/>
    <property type="match status" value="1"/>
</dbReference>
<dbReference type="eggNOG" id="ENOG502S1WJ">
    <property type="taxonomic scope" value="Eukaryota"/>
</dbReference>
<evidence type="ECO:0000256" key="4">
    <source>
        <dbReference type="SAM" id="MobiDB-lite"/>
    </source>
</evidence>
<feature type="compositionally biased region" description="Polar residues" evidence="4">
    <location>
        <begin position="124"/>
        <end position="138"/>
    </location>
</feature>
<proteinExistence type="predicted"/>
<keyword evidence="6" id="KW-1185">Reference proteome</keyword>
<feature type="compositionally biased region" description="Basic residues" evidence="4">
    <location>
        <begin position="103"/>
        <end position="116"/>
    </location>
</feature>
<dbReference type="SUPFAM" id="SSF50978">
    <property type="entry name" value="WD40 repeat-like"/>
    <property type="match status" value="1"/>
</dbReference>
<keyword evidence="3" id="KW-0539">Nucleus</keyword>
<dbReference type="PANTHER" id="PTHR15052:SF2">
    <property type="entry name" value="GENERAL TRANSCRIPTION FACTOR 3C POLYPEPTIDE 2"/>
    <property type="match status" value="1"/>
</dbReference>
<dbReference type="GO" id="GO:0005634">
    <property type="term" value="C:nucleus"/>
    <property type="evidence" value="ECO:0007669"/>
    <property type="project" value="UniProtKB-SubCell"/>
</dbReference>
<evidence type="ECO:0000256" key="2">
    <source>
        <dbReference type="ARBA" id="ARBA00023163"/>
    </source>
</evidence>
<dbReference type="KEGG" id="kng:KNAG_0C05000"/>
<dbReference type="RefSeq" id="XP_022463847.1">
    <property type="nucleotide sequence ID" value="XM_022607231.1"/>
</dbReference>
<evidence type="ECO:0000256" key="1">
    <source>
        <dbReference type="ARBA" id="ARBA00004123"/>
    </source>
</evidence>
<gene>
    <name evidence="5" type="primary">KNAG0C05000</name>
    <name evidence="5" type="ordered locus">KNAG_0C05000</name>
</gene>
<dbReference type="EMBL" id="HE978316">
    <property type="protein sequence ID" value="CCK69601.1"/>
    <property type="molecule type" value="Genomic_DNA"/>
</dbReference>
<feature type="compositionally biased region" description="Basic residues" evidence="4">
    <location>
        <begin position="26"/>
        <end position="35"/>
    </location>
</feature>
<dbReference type="OMA" id="RLWKWDY"/>
<feature type="compositionally biased region" description="Acidic residues" evidence="4">
    <location>
        <begin position="70"/>
        <end position="99"/>
    </location>
</feature>
<dbReference type="STRING" id="1071383.J7S687"/>
<evidence type="ECO:0000313" key="5">
    <source>
        <dbReference type="EMBL" id="CCK69601.1"/>
    </source>
</evidence>
<accession>J7S687</accession>
<protein>
    <submittedName>
        <fullName evidence="5">Uncharacterized protein</fullName>
    </submittedName>
</protein>
<reference evidence="5 6" key="1">
    <citation type="journal article" date="2011" name="Proc. Natl. Acad. Sci. U.S.A.">
        <title>Evolutionary erosion of yeast sex chromosomes by mating-type switching accidents.</title>
        <authorList>
            <person name="Gordon J.L."/>
            <person name="Armisen D."/>
            <person name="Proux-Wera E."/>
            <person name="Oheigeartaigh S.S."/>
            <person name="Byrne K.P."/>
            <person name="Wolfe K.H."/>
        </authorList>
    </citation>
    <scope>NUCLEOTIDE SEQUENCE [LARGE SCALE GENOMIC DNA]</scope>
    <source>
        <strain evidence="6">ATCC MYA-139 / BCRC 22969 / CBS 8797 / CCRC 22969 / KCTC 17520 / NBRC 10181 / NCYC 3082</strain>
    </source>
</reference>
<dbReference type="Proteomes" id="UP000006310">
    <property type="component" value="Chromosome 3"/>
</dbReference>
<sequence length="655" mass="72506">MDSTGQDIVSTAVRAVEGVAHGGGAGRRRPRRAASKRAGDTVSELVALETGMDAELGTTGDGEFVMNGAEPEDDDEEEEEEEEADDIEIEVIEEESEEEQSTKKKGKRLKTPRAKKPAQAAKRSTNSRASSGPTGSEQRTIRNLRELSSVRDKLEKVYGTNEQKLLQLAKVKEGFETHLFDFPSSNIQQDSRYYLDFKPPAFSETDTTQRLFPTGRTTQYVDITEDQFQSEFKVDAQPVDVLLGSVATSLSPNDQKEFPLFEHYRREGLVYNCGSLVTDMAWLNTEDDRVQFLAVALSQFSNNAADRGLKMFGTTPHKSCIQILQFDPQELRLTKVQTILHNFGDTWNLKWHDGCLVNNDTAIGVLGFTAQDGSVRFIQIRRDTDALYRRCTGTDVTISLVGSYISCFDFLTPTTIICGFQNGFVAEFDLSDDLTVPSLYHKVLETYIISIAAATSKFESTVVSVASIDGYFSLFDPRHIASTKCVVGRSRGSNTNPLVYSPTVYTYLTSDGGNSLRGIPPKASFAVHQINSRDSTVTSIDASRLHPLALSGTADGSLYIDNVARRLLTGVKNISNTHSSLKLWKWDYDTHTGQYRLDHNYSVEKCSVNDLSKIRIDAPGIVIGAVKWIQTSTNGKVYAFSNNAGLLTLEKLPME</sequence>
<reference evidence="6" key="2">
    <citation type="submission" date="2012-08" db="EMBL/GenBank/DDBJ databases">
        <title>Genome sequence of Kazachstania naganishii.</title>
        <authorList>
            <person name="Gordon J.L."/>
            <person name="Armisen D."/>
            <person name="Proux-Wera E."/>
            <person name="OhEigeartaigh S.S."/>
            <person name="Byrne K.P."/>
            <person name="Wolfe K.H."/>
        </authorList>
    </citation>
    <scope>NUCLEOTIDE SEQUENCE [LARGE SCALE GENOMIC DNA]</scope>
    <source>
        <strain evidence="6">ATCC MYA-139 / BCRC 22969 / CBS 8797 / CCRC 22969 / KCTC 17520 / NBRC 10181 / NCYC 3082</strain>
    </source>
</reference>
<organism evidence="5 6">
    <name type="scientific">Huiozyma naganishii (strain ATCC MYA-139 / BCRC 22969 / CBS 8797 / KCTC 17520 / NBRC 10181 / NCYC 3082 / Yp74L-3)</name>
    <name type="common">Yeast</name>
    <name type="synonym">Kazachstania naganishii</name>
    <dbReference type="NCBI Taxonomy" id="1071383"/>
    <lineage>
        <taxon>Eukaryota</taxon>
        <taxon>Fungi</taxon>
        <taxon>Dikarya</taxon>
        <taxon>Ascomycota</taxon>
        <taxon>Saccharomycotina</taxon>
        <taxon>Saccharomycetes</taxon>
        <taxon>Saccharomycetales</taxon>
        <taxon>Saccharomycetaceae</taxon>
        <taxon>Huiozyma</taxon>
    </lineage>
</organism>
<name>J7S687_HUIN7</name>
<evidence type="ECO:0000313" key="6">
    <source>
        <dbReference type="Proteomes" id="UP000006310"/>
    </source>
</evidence>
<dbReference type="GO" id="GO:0000127">
    <property type="term" value="C:transcription factor TFIIIC complex"/>
    <property type="evidence" value="ECO:0007669"/>
    <property type="project" value="EnsemblFungi"/>
</dbReference>
<comment type="subcellular location">
    <subcellularLocation>
        <location evidence="1">Nucleus</location>
    </subcellularLocation>
</comment>
<keyword evidence="2" id="KW-0804">Transcription</keyword>
<dbReference type="InterPro" id="IPR036322">
    <property type="entry name" value="WD40_repeat_dom_sf"/>
</dbReference>
<dbReference type="OrthoDB" id="4703at2759"/>
<dbReference type="InterPro" id="IPR052416">
    <property type="entry name" value="GTF3C_component"/>
</dbReference>
<dbReference type="GO" id="GO:0001002">
    <property type="term" value="F:RNA polymerase III type 1 promoter sequence-specific DNA binding"/>
    <property type="evidence" value="ECO:0007669"/>
    <property type="project" value="EnsemblFungi"/>
</dbReference>
<dbReference type="GO" id="GO:0042791">
    <property type="term" value="P:5S class rRNA transcription by RNA polymerase III"/>
    <property type="evidence" value="ECO:0007669"/>
    <property type="project" value="EnsemblFungi"/>
</dbReference>